<name>A0A4T0WZM3_9ASCO</name>
<dbReference type="EMBL" id="SELW01000506">
    <property type="protein sequence ID" value="TID24608.1"/>
    <property type="molecule type" value="Genomic_DNA"/>
</dbReference>
<accession>A0A4T0WZM3</accession>
<protein>
    <submittedName>
        <fullName evidence="1">Uncharacterized protein</fullName>
    </submittedName>
</protein>
<keyword evidence="2" id="KW-1185">Reference proteome</keyword>
<dbReference type="OrthoDB" id="10542067at2759"/>
<evidence type="ECO:0000313" key="2">
    <source>
        <dbReference type="Proteomes" id="UP000307173"/>
    </source>
</evidence>
<comment type="caution">
    <text evidence="1">The sequence shown here is derived from an EMBL/GenBank/DDBJ whole genome shotgun (WGS) entry which is preliminary data.</text>
</comment>
<gene>
    <name evidence="1" type="ORF">CANINC_003025</name>
</gene>
<proteinExistence type="predicted"/>
<dbReference type="Proteomes" id="UP000307173">
    <property type="component" value="Unassembled WGS sequence"/>
</dbReference>
<sequence>MVRAVYRSFTGSYQTYTLNVDSIGQNKMLDYTNATIVNIPLTQQPTTTSTKNQNSVASFYLPSSSPIKRLSKKSDPCNLENTEHYDLSGIQCVFDSEKCKNFISKEFTELCTVDKKVDGYLQKLTNEGVCDLGLEDVSYGIKSSPIKYLLMNETTGMKVVYFYTSLQTEAVIGIPKSNSSKTTRKHLVAQINEVMINSQTGKVKVKVVILTPRNDASWLQRKISTVMFPAKSGYDYIIVRIRKSFTKTLKACISELIQS</sequence>
<dbReference type="AlphaFoldDB" id="A0A4T0WZM3"/>
<evidence type="ECO:0000313" key="1">
    <source>
        <dbReference type="EMBL" id="TID24608.1"/>
    </source>
</evidence>
<reference evidence="1 2" key="1">
    <citation type="journal article" date="2019" name="Front. Genet.">
        <title>Whole-Genome Sequencing of the Opportunistic Yeast Pathogen Candida inconspicua Uncovers Its Hybrid Origin.</title>
        <authorList>
            <person name="Mixao V."/>
            <person name="Hansen A.P."/>
            <person name="Saus E."/>
            <person name="Boekhout T."/>
            <person name="Lass-Florl C."/>
            <person name="Gabaldon T."/>
        </authorList>
    </citation>
    <scope>NUCLEOTIDE SEQUENCE [LARGE SCALE GENOMIC DNA]</scope>
    <source>
        <strain evidence="1 2">CBS 180</strain>
    </source>
</reference>
<organism evidence="1 2">
    <name type="scientific">Pichia inconspicua</name>
    <dbReference type="NCBI Taxonomy" id="52247"/>
    <lineage>
        <taxon>Eukaryota</taxon>
        <taxon>Fungi</taxon>
        <taxon>Dikarya</taxon>
        <taxon>Ascomycota</taxon>
        <taxon>Saccharomycotina</taxon>
        <taxon>Pichiomycetes</taxon>
        <taxon>Pichiales</taxon>
        <taxon>Pichiaceae</taxon>
        <taxon>Pichia</taxon>
    </lineage>
</organism>